<name>A0A5C7W4G8_AQUAC</name>
<evidence type="ECO:0000256" key="8">
    <source>
        <dbReference type="ARBA" id="ARBA00023136"/>
    </source>
</evidence>
<dbReference type="GO" id="GO:0005524">
    <property type="term" value="F:ATP binding"/>
    <property type="evidence" value="ECO:0007669"/>
    <property type="project" value="UniProtKB-KW"/>
</dbReference>
<dbReference type="CDD" id="cd03259">
    <property type="entry name" value="ABC_Carb_Solutes_like"/>
    <property type="match status" value="1"/>
</dbReference>
<evidence type="ECO:0000256" key="2">
    <source>
        <dbReference type="ARBA" id="ARBA00022475"/>
    </source>
</evidence>
<evidence type="ECO:0000256" key="3">
    <source>
        <dbReference type="ARBA" id="ARBA00022496"/>
    </source>
</evidence>
<dbReference type="InterPro" id="IPR003593">
    <property type="entry name" value="AAA+_ATPase"/>
</dbReference>
<dbReference type="Gene3D" id="3.40.50.300">
    <property type="entry name" value="P-loop containing nucleotide triphosphate hydrolases"/>
    <property type="match status" value="1"/>
</dbReference>
<dbReference type="PROSITE" id="PS00211">
    <property type="entry name" value="ABC_TRANSPORTER_1"/>
    <property type="match status" value="1"/>
</dbReference>
<gene>
    <name evidence="10" type="ORF">E6Q69_09535</name>
</gene>
<evidence type="ECO:0000256" key="4">
    <source>
        <dbReference type="ARBA" id="ARBA00022741"/>
    </source>
</evidence>
<keyword evidence="6" id="KW-0408">Iron</keyword>
<keyword evidence="7" id="KW-0406">Ion transport</keyword>
<dbReference type="GO" id="GO:0015697">
    <property type="term" value="P:quaternary ammonium group transport"/>
    <property type="evidence" value="ECO:0007669"/>
    <property type="project" value="UniProtKB-ARBA"/>
</dbReference>
<keyword evidence="1" id="KW-0813">Transport</keyword>
<dbReference type="Pfam" id="PF08402">
    <property type="entry name" value="TOBE_2"/>
    <property type="match status" value="1"/>
</dbReference>
<dbReference type="AlphaFoldDB" id="A0A5C7W4G8"/>
<dbReference type="PROSITE" id="PS50893">
    <property type="entry name" value="ABC_TRANSPORTER_2"/>
    <property type="match status" value="1"/>
</dbReference>
<dbReference type="GO" id="GO:0015408">
    <property type="term" value="F:ABC-type ferric iron transporter activity"/>
    <property type="evidence" value="ECO:0007669"/>
    <property type="project" value="InterPro"/>
</dbReference>
<dbReference type="SUPFAM" id="SSF50331">
    <property type="entry name" value="MOP-like"/>
    <property type="match status" value="1"/>
</dbReference>
<protein>
    <submittedName>
        <fullName evidence="10">ABC transporter ATP-binding protein</fullName>
    </submittedName>
</protein>
<dbReference type="InterPro" id="IPR017871">
    <property type="entry name" value="ABC_transporter-like_CS"/>
</dbReference>
<dbReference type="GO" id="GO:0016887">
    <property type="term" value="F:ATP hydrolysis activity"/>
    <property type="evidence" value="ECO:0007669"/>
    <property type="project" value="InterPro"/>
</dbReference>
<dbReference type="FunFam" id="3.40.50.300:FF:000425">
    <property type="entry name" value="Probable ABC transporter, ATP-binding subunit"/>
    <property type="match status" value="1"/>
</dbReference>
<keyword evidence="8" id="KW-0472">Membrane</keyword>
<dbReference type="EMBL" id="SSFO01000158">
    <property type="protein sequence ID" value="TXI32209.1"/>
    <property type="molecule type" value="Genomic_DNA"/>
</dbReference>
<comment type="caution">
    <text evidence="10">The sequence shown here is derived from an EMBL/GenBank/DDBJ whole genome shotgun (WGS) entry which is preliminary data.</text>
</comment>
<evidence type="ECO:0000313" key="10">
    <source>
        <dbReference type="EMBL" id="TXI32209.1"/>
    </source>
</evidence>
<dbReference type="InterPro" id="IPR013611">
    <property type="entry name" value="Transp-assoc_OB_typ2"/>
</dbReference>
<dbReference type="PANTHER" id="PTHR42781:SF4">
    <property type="entry name" value="SPERMIDINE_PUTRESCINE IMPORT ATP-BINDING PROTEIN POTA"/>
    <property type="match status" value="1"/>
</dbReference>
<dbReference type="SUPFAM" id="SSF52540">
    <property type="entry name" value="P-loop containing nucleoside triphosphate hydrolases"/>
    <property type="match status" value="1"/>
</dbReference>
<dbReference type="GO" id="GO:0043190">
    <property type="term" value="C:ATP-binding cassette (ABC) transporter complex"/>
    <property type="evidence" value="ECO:0007669"/>
    <property type="project" value="InterPro"/>
</dbReference>
<keyword evidence="5 10" id="KW-0067">ATP-binding</keyword>
<keyword evidence="4" id="KW-0547">Nucleotide-binding</keyword>
<dbReference type="InterPro" id="IPR027417">
    <property type="entry name" value="P-loop_NTPase"/>
</dbReference>
<evidence type="ECO:0000256" key="1">
    <source>
        <dbReference type="ARBA" id="ARBA00022448"/>
    </source>
</evidence>
<evidence type="ECO:0000313" key="11">
    <source>
        <dbReference type="Proteomes" id="UP000321110"/>
    </source>
</evidence>
<proteinExistence type="predicted"/>
<evidence type="ECO:0000256" key="7">
    <source>
        <dbReference type="ARBA" id="ARBA00023065"/>
    </source>
</evidence>
<feature type="domain" description="ABC transporter" evidence="9">
    <location>
        <begin position="6"/>
        <end position="236"/>
    </location>
</feature>
<dbReference type="SMART" id="SM00382">
    <property type="entry name" value="AAA"/>
    <property type="match status" value="1"/>
</dbReference>
<sequence>MSQLLLSLRGLACGYQGHRIVQSLELHLNAGDIGCLLGPSGCGKTTTLRAIAGFESVQEGEIELGGAVISRPGFTLAPEKRRIGMVFQDYALFPHLSVADNVAFGIRKHPECARITAELLELVKLGHLGQRFPHELSGGQQQRVALARALAPEPQLLLLDEPFSNLDGELRRRLSHEVRDILKARGTSAILVTHDQEEAFAVSDQVGVFNQGRLEQWDTPFNLYHEPASPFVASFVGQGYFIRGQLLSPDTVQTELGVIHGNRAYTMAPGSSVDVLLRPDDIVPDADSALLAQIVGKTFLGAATLYRLQLPTGSQLEAIFPSHADHQPGQQVGIRVAADHLVVFPAPGSVAAQVNLPESGVRRYSSS</sequence>
<dbReference type="Pfam" id="PF00005">
    <property type="entry name" value="ABC_tran"/>
    <property type="match status" value="1"/>
</dbReference>
<dbReference type="InterPro" id="IPR008995">
    <property type="entry name" value="Mo/tungstate-bd_C_term_dom"/>
</dbReference>
<evidence type="ECO:0000256" key="5">
    <source>
        <dbReference type="ARBA" id="ARBA00022840"/>
    </source>
</evidence>
<dbReference type="PANTHER" id="PTHR42781">
    <property type="entry name" value="SPERMIDINE/PUTRESCINE IMPORT ATP-BINDING PROTEIN POTA"/>
    <property type="match status" value="1"/>
</dbReference>
<dbReference type="InterPro" id="IPR050093">
    <property type="entry name" value="ABC_SmlMolc_Importer"/>
</dbReference>
<reference evidence="10 11" key="1">
    <citation type="submission" date="2018-09" db="EMBL/GenBank/DDBJ databases">
        <title>Metagenome Assembled Genomes from an Advanced Water Purification Facility.</title>
        <authorList>
            <person name="Stamps B.W."/>
            <person name="Spear J.R."/>
        </authorList>
    </citation>
    <scope>NUCLEOTIDE SEQUENCE [LARGE SCALE GENOMIC DNA]</scope>
    <source>
        <strain evidence="10">Bin_52_1</strain>
    </source>
</reference>
<dbReference type="InterPro" id="IPR003439">
    <property type="entry name" value="ABC_transporter-like_ATP-bd"/>
</dbReference>
<evidence type="ECO:0000256" key="6">
    <source>
        <dbReference type="ARBA" id="ARBA00023004"/>
    </source>
</evidence>
<keyword evidence="3" id="KW-0410">Iron transport</keyword>
<evidence type="ECO:0000259" key="9">
    <source>
        <dbReference type="PROSITE" id="PS50893"/>
    </source>
</evidence>
<accession>A0A5C7W4G8</accession>
<dbReference type="InterPro" id="IPR015853">
    <property type="entry name" value="ABC_transpr_FbpC"/>
</dbReference>
<dbReference type="Proteomes" id="UP000321110">
    <property type="component" value="Unassembled WGS sequence"/>
</dbReference>
<keyword evidence="2" id="KW-1003">Cell membrane</keyword>
<organism evidence="10 11">
    <name type="scientific">Aquipseudomonas alcaligenes</name>
    <name type="common">Pseudomonas alcaligenes</name>
    <dbReference type="NCBI Taxonomy" id="43263"/>
    <lineage>
        <taxon>Bacteria</taxon>
        <taxon>Pseudomonadati</taxon>
        <taxon>Pseudomonadota</taxon>
        <taxon>Gammaproteobacteria</taxon>
        <taxon>Pseudomonadales</taxon>
        <taxon>Pseudomonadaceae</taxon>
        <taxon>Aquipseudomonas</taxon>
    </lineage>
</organism>